<evidence type="ECO:0000313" key="1">
    <source>
        <dbReference type="EMBL" id="AXH59940.1"/>
    </source>
</evidence>
<name>A0AAD0PWB5_PSEAV</name>
<protein>
    <submittedName>
        <fullName evidence="1">Uncharacterized protein</fullName>
    </submittedName>
</protein>
<dbReference type="RefSeq" id="WP_054068233.1">
    <property type="nucleotide sequence ID" value="NZ_CP031226.1"/>
</dbReference>
<proteinExistence type="predicted"/>
<geneLocation type="plasmid" evidence="2">
    <name>pmppla107</name>
</geneLocation>
<keyword evidence="1" id="KW-0614">Plasmid</keyword>
<evidence type="ECO:0000313" key="2">
    <source>
        <dbReference type="Proteomes" id="UP000006426"/>
    </source>
</evidence>
<dbReference type="Proteomes" id="UP000006426">
    <property type="component" value="Plasmid pmppla107"/>
</dbReference>
<dbReference type="AlphaFoldDB" id="A0AAD0PWB5"/>
<reference evidence="1 2" key="1">
    <citation type="journal article" date="2011" name="PLoS Pathog.">
        <title>Dynamic evolution of pathogenicity revealed by sequencing and comparative genomics of 19 Pseudomonas syringae isolates.</title>
        <authorList>
            <person name="Baltrus D.A."/>
            <person name="Nishimura M.T."/>
            <person name="Romanchuk A."/>
            <person name="Chang J.H."/>
            <person name="Mukhtar M.S."/>
            <person name="Cherkis K."/>
            <person name="Roach J."/>
            <person name="Grant S.R."/>
            <person name="Jones C.D."/>
            <person name="Dangl J.L."/>
        </authorList>
    </citation>
    <scope>NUCLEOTIDE SEQUENCE [LARGE SCALE GENOMIC DNA]</scope>
    <source>
        <strain evidence="1 2">M301315</strain>
    </source>
</reference>
<dbReference type="EMBL" id="CP031226">
    <property type="protein sequence ID" value="AXH59940.1"/>
    <property type="molecule type" value="Genomic_DNA"/>
</dbReference>
<gene>
    <name evidence="1" type="ORF">PLA107_032460</name>
</gene>
<sequence length="211" mass="23594">MKIRFNQQLGVSEAELLRLMLSTPGAHSGDVVQQVSEIMSAFLVNAAVAFAPSHCSLLAEDVDSLGKRIFDCAMHPIGLHADWMQTQRIGGNMWLSHIQTRFRENHPNPLRALAIVDPLPFDSEPLTRRILDHFESPGLERILVVAGLVTEKWVDQLVLDVDMEGTPEVQLQAVAVVPEDFAFEAFASTLSPLIRIPMTKKFPELVRSRIY</sequence>
<accession>A0AAD0PWB5</accession>
<organism evidence="1 2">
    <name type="scientific">Pseudomonas amygdali pv. lachrymans str. M301315</name>
    <dbReference type="NCBI Taxonomy" id="629260"/>
    <lineage>
        <taxon>Bacteria</taxon>
        <taxon>Pseudomonadati</taxon>
        <taxon>Pseudomonadota</taxon>
        <taxon>Gammaproteobacteria</taxon>
        <taxon>Pseudomonadales</taxon>
        <taxon>Pseudomonadaceae</taxon>
        <taxon>Pseudomonas</taxon>
        <taxon>Pseudomonas amygdali</taxon>
    </lineage>
</organism>